<dbReference type="GO" id="GO:0005743">
    <property type="term" value="C:mitochondrial inner membrane"/>
    <property type="evidence" value="ECO:0007669"/>
    <property type="project" value="UniProtKB-SubCell"/>
</dbReference>
<keyword evidence="14" id="KW-0472">Membrane</keyword>
<dbReference type="EC" id="7.1.1.8" evidence="3"/>
<evidence type="ECO:0000256" key="17">
    <source>
        <dbReference type="SAM" id="MobiDB-lite"/>
    </source>
</evidence>
<keyword evidence="10" id="KW-0249">Electron transport</keyword>
<dbReference type="GO" id="GO:0006122">
    <property type="term" value="P:mitochondrial electron transport, ubiquinol to cytochrome c"/>
    <property type="evidence" value="ECO:0007669"/>
    <property type="project" value="TreeGrafter"/>
</dbReference>
<protein>
    <recommendedName>
        <fullName evidence="3">quinol--cytochrome-c reductase</fullName>
        <ecNumber evidence="3">7.1.1.8</ecNumber>
    </recommendedName>
</protein>
<feature type="domain" description="Cytochrome c" evidence="18">
    <location>
        <begin position="43"/>
        <end position="195"/>
    </location>
</feature>
<dbReference type="Proteomes" id="UP000267251">
    <property type="component" value="Unassembled WGS sequence"/>
</dbReference>
<proteinExistence type="inferred from homology"/>
<dbReference type="PROSITE" id="PS51007">
    <property type="entry name" value="CYTC"/>
    <property type="match status" value="1"/>
</dbReference>
<feature type="region of interest" description="Disordered" evidence="17">
    <location>
        <begin position="89"/>
        <end position="108"/>
    </location>
</feature>
<evidence type="ECO:0000256" key="5">
    <source>
        <dbReference type="ARBA" id="ARBA00022617"/>
    </source>
</evidence>
<evidence type="ECO:0000313" key="19">
    <source>
        <dbReference type="EMBL" id="RKP13665.1"/>
    </source>
</evidence>
<evidence type="ECO:0000256" key="12">
    <source>
        <dbReference type="ARBA" id="ARBA00023004"/>
    </source>
</evidence>
<evidence type="ECO:0000256" key="3">
    <source>
        <dbReference type="ARBA" id="ARBA00012951"/>
    </source>
</evidence>
<dbReference type="SUPFAM" id="SSF81496">
    <property type="entry name" value="Cytochrome c1 subunit of cytochrome bc1 complex (Ubiquinol-cytochrome c reductase), transmembrane anchor"/>
    <property type="match status" value="1"/>
</dbReference>
<comment type="similarity">
    <text evidence="2">Belongs to the cytochrome c family.</text>
</comment>
<dbReference type="AlphaFoldDB" id="A0A4P9Y437"/>
<evidence type="ECO:0000256" key="6">
    <source>
        <dbReference type="ARBA" id="ARBA00022660"/>
    </source>
</evidence>
<dbReference type="InterPro" id="IPR021157">
    <property type="entry name" value="Cyt_c1_TM_anchor_C"/>
</dbReference>
<comment type="cofactor">
    <cofactor evidence="16">
        <name>heme c</name>
        <dbReference type="ChEBI" id="CHEBI:61717"/>
    </cofactor>
    <text evidence="16">Binds 1 heme c group covalently per subunit.</text>
</comment>
<keyword evidence="4" id="KW-0813">Transport</keyword>
<comment type="subcellular location">
    <subcellularLocation>
        <location evidence="1">Mitochondrion inner membrane</location>
    </subcellularLocation>
</comment>
<evidence type="ECO:0000256" key="13">
    <source>
        <dbReference type="ARBA" id="ARBA00023128"/>
    </source>
</evidence>
<keyword evidence="12 16" id="KW-0408">Iron</keyword>
<dbReference type="Pfam" id="PF02167">
    <property type="entry name" value="Cytochrom_C1"/>
    <property type="match status" value="1"/>
</dbReference>
<dbReference type="OrthoDB" id="5925at2759"/>
<comment type="catalytic activity">
    <reaction evidence="15">
        <text>a quinol + 2 Fe(III)-[cytochrome c](out) = a quinone + 2 Fe(II)-[cytochrome c](out) + 2 H(+)(out)</text>
        <dbReference type="Rhea" id="RHEA:11484"/>
        <dbReference type="Rhea" id="RHEA-COMP:10350"/>
        <dbReference type="Rhea" id="RHEA-COMP:14399"/>
        <dbReference type="ChEBI" id="CHEBI:15378"/>
        <dbReference type="ChEBI" id="CHEBI:24646"/>
        <dbReference type="ChEBI" id="CHEBI:29033"/>
        <dbReference type="ChEBI" id="CHEBI:29034"/>
        <dbReference type="ChEBI" id="CHEBI:132124"/>
        <dbReference type="EC" id="7.1.1.8"/>
    </reaction>
</comment>
<evidence type="ECO:0000256" key="16">
    <source>
        <dbReference type="PIRSR" id="PIRSR602326-1"/>
    </source>
</evidence>
<dbReference type="InterPro" id="IPR002326">
    <property type="entry name" value="Cyt_c1"/>
</dbReference>
<evidence type="ECO:0000256" key="11">
    <source>
        <dbReference type="ARBA" id="ARBA00022989"/>
    </source>
</evidence>
<name>A0A4P9Y437_9FUNG</name>
<feature type="compositionally biased region" description="Acidic residues" evidence="17">
    <location>
        <begin position="89"/>
        <end position="98"/>
    </location>
</feature>
<accession>A0A4P9Y437</accession>
<dbReference type="SUPFAM" id="SSF46626">
    <property type="entry name" value="Cytochrome c"/>
    <property type="match status" value="1"/>
</dbReference>
<keyword evidence="6" id="KW-0679">Respiratory chain</keyword>
<keyword evidence="8 16" id="KW-0479">Metal-binding</keyword>
<organism evidence="19 20">
    <name type="scientific">Piptocephalis cylindrospora</name>
    <dbReference type="NCBI Taxonomy" id="1907219"/>
    <lineage>
        <taxon>Eukaryota</taxon>
        <taxon>Fungi</taxon>
        <taxon>Fungi incertae sedis</taxon>
        <taxon>Zoopagomycota</taxon>
        <taxon>Zoopagomycotina</taxon>
        <taxon>Zoopagomycetes</taxon>
        <taxon>Zoopagales</taxon>
        <taxon>Piptocephalidaceae</taxon>
        <taxon>Piptocephalis</taxon>
    </lineage>
</organism>
<gene>
    <name evidence="19" type="ORF">BJ684DRAFT_9743</name>
</gene>
<evidence type="ECO:0000256" key="1">
    <source>
        <dbReference type="ARBA" id="ARBA00004273"/>
    </source>
</evidence>
<sequence>MTATYAYLQKQSAQAHTETGETGLHAPHLPWEHHSPFKTFDHAAIRRGYQVYKEVCAACHSMDRIAFRNLIGVSHTSDEAKSQAEEFEYQDGPNDEGEMFQRPGKPADYFPRPYANDEAARAANGGSLPPDLSLMVKARHGGEDYVFALLTGYEDPPAGVEIRDGLNYNPYFPGGSISMARTLFDGVVEYEDGTPATTIQMAKDVTTFLAWAAEPEHDDRKRLGLKAVIILSALTALSVWLKRFKWAALKNRKFRFIPPTK</sequence>
<evidence type="ECO:0000256" key="10">
    <source>
        <dbReference type="ARBA" id="ARBA00022982"/>
    </source>
</evidence>
<evidence type="ECO:0000256" key="9">
    <source>
        <dbReference type="ARBA" id="ARBA00022792"/>
    </source>
</evidence>
<evidence type="ECO:0000256" key="7">
    <source>
        <dbReference type="ARBA" id="ARBA00022692"/>
    </source>
</evidence>
<dbReference type="InterPro" id="IPR036909">
    <property type="entry name" value="Cyt_c-like_dom_sf"/>
</dbReference>
<dbReference type="Gene3D" id="1.10.760.10">
    <property type="entry name" value="Cytochrome c-like domain"/>
    <property type="match status" value="1"/>
</dbReference>
<feature type="binding site" description="covalent" evidence="16">
    <location>
        <position position="59"/>
    </location>
    <ligand>
        <name>heme c</name>
        <dbReference type="ChEBI" id="CHEBI:61717"/>
    </ligand>
</feature>
<dbReference type="PANTHER" id="PTHR10266">
    <property type="entry name" value="CYTOCHROME C1"/>
    <property type="match status" value="1"/>
</dbReference>
<keyword evidence="5 16" id="KW-0349">Heme</keyword>
<feature type="binding site" description="covalent" evidence="16">
    <location>
        <position position="60"/>
    </location>
    <ligand>
        <name>heme c</name>
        <dbReference type="ChEBI" id="CHEBI:61717"/>
    </ligand>
</feature>
<reference evidence="20" key="1">
    <citation type="journal article" date="2018" name="Nat. Microbiol.">
        <title>Leveraging single-cell genomics to expand the fungal tree of life.</title>
        <authorList>
            <person name="Ahrendt S.R."/>
            <person name="Quandt C.A."/>
            <person name="Ciobanu D."/>
            <person name="Clum A."/>
            <person name="Salamov A."/>
            <person name="Andreopoulos B."/>
            <person name="Cheng J.F."/>
            <person name="Woyke T."/>
            <person name="Pelin A."/>
            <person name="Henrissat B."/>
            <person name="Reynolds N.K."/>
            <person name="Benny G.L."/>
            <person name="Smith M.E."/>
            <person name="James T.Y."/>
            <person name="Grigoriev I.V."/>
        </authorList>
    </citation>
    <scope>NUCLEOTIDE SEQUENCE [LARGE SCALE GENOMIC DNA]</scope>
</reference>
<keyword evidence="13" id="KW-0496">Mitochondrion</keyword>
<dbReference type="GO" id="GO:0020037">
    <property type="term" value="F:heme binding"/>
    <property type="evidence" value="ECO:0007669"/>
    <property type="project" value="InterPro"/>
</dbReference>
<dbReference type="PRINTS" id="PR00603">
    <property type="entry name" value="CYTOCHROMEC1"/>
</dbReference>
<evidence type="ECO:0000256" key="4">
    <source>
        <dbReference type="ARBA" id="ARBA00022448"/>
    </source>
</evidence>
<feature type="binding site" description="covalent" evidence="16">
    <location>
        <position position="179"/>
    </location>
    <ligand>
        <name>heme c</name>
        <dbReference type="ChEBI" id="CHEBI:61717"/>
    </ligand>
</feature>
<evidence type="ECO:0000259" key="18">
    <source>
        <dbReference type="PROSITE" id="PS51007"/>
    </source>
</evidence>
<dbReference type="Gene3D" id="1.20.5.100">
    <property type="entry name" value="Cytochrome c1, transmembrane anchor, C-terminal"/>
    <property type="match status" value="1"/>
</dbReference>
<dbReference type="GO" id="GO:0046872">
    <property type="term" value="F:metal ion binding"/>
    <property type="evidence" value="ECO:0007669"/>
    <property type="project" value="UniProtKB-KW"/>
</dbReference>
<evidence type="ECO:0000256" key="8">
    <source>
        <dbReference type="ARBA" id="ARBA00022723"/>
    </source>
</evidence>
<dbReference type="EMBL" id="KZ987968">
    <property type="protein sequence ID" value="RKP13665.1"/>
    <property type="molecule type" value="Genomic_DNA"/>
</dbReference>
<evidence type="ECO:0000313" key="20">
    <source>
        <dbReference type="Proteomes" id="UP000267251"/>
    </source>
</evidence>
<keyword evidence="9" id="KW-0999">Mitochondrion inner membrane</keyword>
<dbReference type="InterPro" id="IPR009056">
    <property type="entry name" value="Cyt_c-like_dom"/>
</dbReference>
<keyword evidence="11" id="KW-1133">Transmembrane helix</keyword>
<dbReference type="FunFam" id="1.20.5.100:FF:000003">
    <property type="entry name" value="Cytochrome c1, heme protein, mitochondrial"/>
    <property type="match status" value="1"/>
</dbReference>
<keyword evidence="7" id="KW-0812">Transmembrane</keyword>
<evidence type="ECO:0000256" key="14">
    <source>
        <dbReference type="ARBA" id="ARBA00023136"/>
    </source>
</evidence>
<evidence type="ECO:0000256" key="15">
    <source>
        <dbReference type="ARBA" id="ARBA00029351"/>
    </source>
</evidence>
<keyword evidence="20" id="KW-1185">Reference proteome</keyword>
<evidence type="ECO:0000256" key="2">
    <source>
        <dbReference type="ARBA" id="ARBA00006488"/>
    </source>
</evidence>
<dbReference type="FunFam" id="1.10.760.10:FF:000002">
    <property type="entry name" value="Cytochrome c1, heme protein"/>
    <property type="match status" value="1"/>
</dbReference>
<dbReference type="PANTHER" id="PTHR10266:SF3">
    <property type="entry name" value="CYTOCHROME C1, HEME PROTEIN, MITOCHONDRIAL"/>
    <property type="match status" value="1"/>
</dbReference>
<feature type="binding site" description="covalent" evidence="16">
    <location>
        <position position="56"/>
    </location>
    <ligand>
        <name>heme c</name>
        <dbReference type="ChEBI" id="CHEBI:61717"/>
    </ligand>
</feature>
<dbReference type="GO" id="GO:0008121">
    <property type="term" value="F:quinol-cytochrome-c reductase activity"/>
    <property type="evidence" value="ECO:0007669"/>
    <property type="project" value="UniProtKB-EC"/>
</dbReference>